<evidence type="ECO:0000256" key="5">
    <source>
        <dbReference type="ARBA" id="ARBA00023235"/>
    </source>
</evidence>
<gene>
    <name evidence="9" type="primary">glmM</name>
    <name evidence="16" type="ORF">IAD03_02995</name>
</gene>
<dbReference type="PRINTS" id="PR00509">
    <property type="entry name" value="PGMPMM"/>
</dbReference>
<dbReference type="GO" id="GO:0004615">
    <property type="term" value="F:phosphomannomutase activity"/>
    <property type="evidence" value="ECO:0007669"/>
    <property type="project" value="TreeGrafter"/>
</dbReference>
<feature type="binding site" evidence="9">
    <location>
        <position position="243"/>
    </location>
    <ligand>
        <name>Mg(2+)</name>
        <dbReference type="ChEBI" id="CHEBI:18420"/>
    </ligand>
</feature>
<dbReference type="GO" id="GO:0009252">
    <property type="term" value="P:peptidoglycan biosynthetic process"/>
    <property type="evidence" value="ECO:0007669"/>
    <property type="project" value="TreeGrafter"/>
</dbReference>
<reference evidence="16" key="2">
    <citation type="journal article" date="2021" name="PeerJ">
        <title>Extensive microbial diversity within the chicken gut microbiome revealed by metagenomics and culture.</title>
        <authorList>
            <person name="Gilroy R."/>
            <person name="Ravi A."/>
            <person name="Getino M."/>
            <person name="Pursley I."/>
            <person name="Horton D.L."/>
            <person name="Alikhan N.F."/>
            <person name="Baker D."/>
            <person name="Gharbi K."/>
            <person name="Hall N."/>
            <person name="Watson M."/>
            <person name="Adriaenssens E.M."/>
            <person name="Foster-Nyarko E."/>
            <person name="Jarju S."/>
            <person name="Secka A."/>
            <person name="Antonio M."/>
            <person name="Oren A."/>
            <person name="Chaudhuri R.R."/>
            <person name="La Ragione R."/>
            <person name="Hildebrand F."/>
            <person name="Pallen M.J."/>
        </authorList>
    </citation>
    <scope>NUCLEOTIDE SEQUENCE</scope>
    <source>
        <strain evidence="16">6086</strain>
    </source>
</reference>
<keyword evidence="2 9" id="KW-0597">Phosphoprotein</keyword>
<dbReference type="InterPro" id="IPR036900">
    <property type="entry name" value="A-D-PHexomutase_C_sf"/>
</dbReference>
<dbReference type="NCBIfam" id="TIGR01455">
    <property type="entry name" value="glmM"/>
    <property type="match status" value="1"/>
</dbReference>
<evidence type="ECO:0000256" key="1">
    <source>
        <dbReference type="ARBA" id="ARBA00010231"/>
    </source>
</evidence>
<dbReference type="FunFam" id="3.30.310.50:FF:000001">
    <property type="entry name" value="Phosphoglucosamine mutase"/>
    <property type="match status" value="1"/>
</dbReference>
<dbReference type="Pfam" id="PF02878">
    <property type="entry name" value="PGM_PMM_I"/>
    <property type="match status" value="1"/>
</dbReference>
<feature type="binding site" evidence="9">
    <location>
        <position position="241"/>
    </location>
    <ligand>
        <name>Mg(2+)</name>
        <dbReference type="ChEBI" id="CHEBI:18420"/>
    </ligand>
</feature>
<dbReference type="InterPro" id="IPR005846">
    <property type="entry name" value="A-D-PHexomutase_a/b/a-III"/>
</dbReference>
<dbReference type="InterPro" id="IPR005844">
    <property type="entry name" value="A-D-PHexomutase_a/b/a-I"/>
</dbReference>
<dbReference type="PANTHER" id="PTHR42946:SF1">
    <property type="entry name" value="PHOSPHOGLUCOMUTASE (ALPHA-D-GLUCOSE-1,6-BISPHOSPHATE-DEPENDENT)"/>
    <property type="match status" value="1"/>
</dbReference>
<dbReference type="CDD" id="cd05802">
    <property type="entry name" value="GlmM"/>
    <property type="match status" value="1"/>
</dbReference>
<dbReference type="Gene3D" id="3.40.120.10">
    <property type="entry name" value="Alpha-D-Glucose-1,6-Bisphosphate, subunit A, domain 3"/>
    <property type="match status" value="3"/>
</dbReference>
<feature type="domain" description="Alpha-D-phosphohexomutase alpha/beta/alpha" evidence="13">
    <location>
        <begin position="3"/>
        <end position="132"/>
    </location>
</feature>
<dbReference type="FunFam" id="3.40.120.10:FF:000001">
    <property type="entry name" value="Phosphoglucosamine mutase"/>
    <property type="match status" value="1"/>
</dbReference>
<protein>
    <recommendedName>
        <fullName evidence="8 9">Phosphoglucosamine mutase</fullName>
        <ecNumber evidence="7 9">5.4.2.10</ecNumber>
    </recommendedName>
</protein>
<comment type="PTM">
    <text evidence="9">Activated by phosphorylation.</text>
</comment>
<dbReference type="GO" id="GO:0008966">
    <property type="term" value="F:phosphoglucosamine mutase activity"/>
    <property type="evidence" value="ECO:0007669"/>
    <property type="project" value="UniProtKB-UniRule"/>
</dbReference>
<dbReference type="GO" id="GO:0006048">
    <property type="term" value="P:UDP-N-acetylglucosamine biosynthetic process"/>
    <property type="evidence" value="ECO:0007669"/>
    <property type="project" value="TreeGrafter"/>
</dbReference>
<evidence type="ECO:0000259" key="14">
    <source>
        <dbReference type="Pfam" id="PF02879"/>
    </source>
</evidence>
<dbReference type="Pfam" id="PF02880">
    <property type="entry name" value="PGM_PMM_III"/>
    <property type="match status" value="1"/>
</dbReference>
<evidence type="ECO:0000256" key="10">
    <source>
        <dbReference type="RuleBase" id="RU004326"/>
    </source>
</evidence>
<feature type="domain" description="Alpha-D-phosphohexomutase alpha/beta/alpha" evidence="14">
    <location>
        <begin position="159"/>
        <end position="254"/>
    </location>
</feature>
<evidence type="ECO:0000256" key="8">
    <source>
        <dbReference type="ARBA" id="ARBA00068193"/>
    </source>
</evidence>
<dbReference type="GO" id="GO:0000287">
    <property type="term" value="F:magnesium ion binding"/>
    <property type="evidence" value="ECO:0007669"/>
    <property type="project" value="UniProtKB-UniRule"/>
</dbReference>
<feature type="modified residue" description="Phosphoserine" evidence="9">
    <location>
        <position position="101"/>
    </location>
</feature>
<dbReference type="Gene3D" id="3.30.310.50">
    <property type="entry name" value="Alpha-D-phosphohexomutase, C-terminal domain"/>
    <property type="match status" value="1"/>
</dbReference>
<dbReference type="Pfam" id="PF00408">
    <property type="entry name" value="PGM_PMM_IV"/>
    <property type="match status" value="1"/>
</dbReference>
<evidence type="ECO:0000256" key="4">
    <source>
        <dbReference type="ARBA" id="ARBA00022842"/>
    </source>
</evidence>
<dbReference type="SUPFAM" id="SSF53738">
    <property type="entry name" value="Phosphoglucomutase, first 3 domains"/>
    <property type="match status" value="3"/>
</dbReference>
<evidence type="ECO:0000256" key="7">
    <source>
        <dbReference type="ARBA" id="ARBA00066330"/>
    </source>
</evidence>
<feature type="active site" description="Phosphoserine intermediate" evidence="9">
    <location>
        <position position="101"/>
    </location>
</feature>
<keyword evidence="5 9" id="KW-0413">Isomerase</keyword>
<dbReference type="EMBL" id="DVJM01000052">
    <property type="protein sequence ID" value="HIS78318.1"/>
    <property type="molecule type" value="Genomic_DNA"/>
</dbReference>
<dbReference type="InterPro" id="IPR016066">
    <property type="entry name" value="A-D-PHexomutase_CS"/>
</dbReference>
<evidence type="ECO:0000256" key="3">
    <source>
        <dbReference type="ARBA" id="ARBA00022723"/>
    </source>
</evidence>
<dbReference type="PROSITE" id="PS00710">
    <property type="entry name" value="PGM_PMM"/>
    <property type="match status" value="1"/>
</dbReference>
<dbReference type="InterPro" id="IPR016055">
    <property type="entry name" value="A-D-PHexomutase_a/b/a-I/II/III"/>
</dbReference>
<dbReference type="FunFam" id="3.40.120.10:FF:000002">
    <property type="entry name" value="Phosphoglucosamine mutase"/>
    <property type="match status" value="1"/>
</dbReference>
<comment type="function">
    <text evidence="9 11">Catalyzes the conversion of glucosamine-6-phosphate to glucosamine-1-phosphate.</text>
</comment>
<dbReference type="InterPro" id="IPR005843">
    <property type="entry name" value="A-D-PHexomutase_C"/>
</dbReference>
<evidence type="ECO:0000313" key="16">
    <source>
        <dbReference type="EMBL" id="HIS78318.1"/>
    </source>
</evidence>
<dbReference type="PANTHER" id="PTHR42946">
    <property type="entry name" value="PHOSPHOHEXOSE MUTASE"/>
    <property type="match status" value="1"/>
</dbReference>
<dbReference type="Pfam" id="PF02879">
    <property type="entry name" value="PGM_PMM_II"/>
    <property type="match status" value="1"/>
</dbReference>
<evidence type="ECO:0000259" key="12">
    <source>
        <dbReference type="Pfam" id="PF00408"/>
    </source>
</evidence>
<organism evidence="16 17">
    <name type="scientific">Candidatus Caccousia stercoris</name>
    <dbReference type="NCBI Taxonomy" id="2840723"/>
    <lineage>
        <taxon>Bacteria</taxon>
        <taxon>Bacillati</taxon>
        <taxon>Bacillota</taxon>
        <taxon>Clostridia</taxon>
        <taxon>Eubacteriales</taxon>
        <taxon>Oscillospiraceae</taxon>
        <taxon>Oscillospiraceae incertae sedis</taxon>
        <taxon>Candidatus Caccousia</taxon>
    </lineage>
</organism>
<keyword evidence="3 9" id="KW-0479">Metal-binding</keyword>
<dbReference type="InterPro" id="IPR005841">
    <property type="entry name" value="Alpha-D-phosphohexomutase_SF"/>
</dbReference>
<dbReference type="InterPro" id="IPR006352">
    <property type="entry name" value="GlmM_bact"/>
</dbReference>
<dbReference type="InterPro" id="IPR005845">
    <property type="entry name" value="A-D-PHexomutase_a/b/a-II"/>
</dbReference>
<feature type="domain" description="Alpha-D-phosphohexomutase C-terminal" evidence="12">
    <location>
        <begin position="390"/>
        <end position="442"/>
    </location>
</feature>
<dbReference type="Proteomes" id="UP000824141">
    <property type="component" value="Unassembled WGS sequence"/>
</dbReference>
<evidence type="ECO:0000256" key="6">
    <source>
        <dbReference type="ARBA" id="ARBA00050364"/>
    </source>
</evidence>
<dbReference type="HAMAP" id="MF_01554_B">
    <property type="entry name" value="GlmM_B"/>
    <property type="match status" value="1"/>
</dbReference>
<comment type="caution">
    <text evidence="16">The sequence shown here is derived from an EMBL/GenBank/DDBJ whole genome shotgun (WGS) entry which is preliminary data.</text>
</comment>
<evidence type="ECO:0000259" key="13">
    <source>
        <dbReference type="Pfam" id="PF02878"/>
    </source>
</evidence>
<dbReference type="EC" id="5.4.2.10" evidence="7 9"/>
<comment type="cofactor">
    <cofactor evidence="9">
        <name>Mg(2+)</name>
        <dbReference type="ChEBI" id="CHEBI:18420"/>
    </cofactor>
    <text evidence="9">Binds 1 Mg(2+) ion per subunit.</text>
</comment>
<name>A0A9D1FRM3_9FIRM</name>
<dbReference type="GO" id="GO:0005975">
    <property type="term" value="P:carbohydrate metabolic process"/>
    <property type="evidence" value="ECO:0007669"/>
    <property type="project" value="InterPro"/>
</dbReference>
<evidence type="ECO:0000259" key="15">
    <source>
        <dbReference type="Pfam" id="PF02880"/>
    </source>
</evidence>
<comment type="catalytic activity">
    <reaction evidence="6 9 11">
        <text>alpha-D-glucosamine 1-phosphate = D-glucosamine 6-phosphate</text>
        <dbReference type="Rhea" id="RHEA:23424"/>
        <dbReference type="ChEBI" id="CHEBI:58516"/>
        <dbReference type="ChEBI" id="CHEBI:58725"/>
        <dbReference type="EC" id="5.4.2.10"/>
    </reaction>
</comment>
<proteinExistence type="inferred from homology"/>
<keyword evidence="4 9" id="KW-0460">Magnesium</keyword>
<evidence type="ECO:0000313" key="17">
    <source>
        <dbReference type="Proteomes" id="UP000824141"/>
    </source>
</evidence>
<comment type="similarity">
    <text evidence="1 9 10">Belongs to the phosphohexose mutase family.</text>
</comment>
<accession>A0A9D1FRM3</accession>
<dbReference type="AlphaFoldDB" id="A0A9D1FRM3"/>
<evidence type="ECO:0000256" key="2">
    <source>
        <dbReference type="ARBA" id="ARBA00022553"/>
    </source>
</evidence>
<feature type="binding site" description="via phosphate group" evidence="9">
    <location>
        <position position="101"/>
    </location>
    <ligand>
        <name>Mg(2+)</name>
        <dbReference type="ChEBI" id="CHEBI:18420"/>
    </ligand>
</feature>
<sequence length="449" mass="48140">MGRLFGTDGVRGVANSELTCEMAMNIGRAAAMVLTDDDRRHPRILIGKDTRKSSDMLEAAITAGLCSVGANVIQLGVVPTPAVAFLVGKYKADAGIVLTASHNPCEFNGIKIFSGDGYKLPDALEEQIEAIVLDHVDTPPTPVGGDLGTVTTAPNVVRDYVDHVKCTVPFSLDGLRIAIDCANGASSRTAETLFTELGAECHMLANEPNGVNVNDNCGSTHMEGLMAYVKEHGLDAGVAFDGDADRCLAVDENGNLVDGDFVMAICAADMKSRGKLAKSTVVGTIMTNMGFNRFCDENDMKFSSTKVGDRYVLEEMLLEGYNFGGEQSGHVIFLDFATTGDGQMTAAQLLSIMRRRQAKLSSLATIMQRYPQVMVNVTTSPEGKLRFYTDTEVKESIEKAKAALGSTGRIIVRPSGTEPLLRVMVEGENEEQISELANQVADVLHTRLA</sequence>
<reference evidence="16" key="1">
    <citation type="submission" date="2020-10" db="EMBL/GenBank/DDBJ databases">
        <authorList>
            <person name="Gilroy R."/>
        </authorList>
    </citation>
    <scope>NUCLEOTIDE SEQUENCE</scope>
    <source>
        <strain evidence="16">6086</strain>
    </source>
</reference>
<evidence type="ECO:0000256" key="9">
    <source>
        <dbReference type="HAMAP-Rule" id="MF_01554"/>
    </source>
</evidence>
<evidence type="ECO:0000256" key="11">
    <source>
        <dbReference type="RuleBase" id="RU004327"/>
    </source>
</evidence>
<feature type="binding site" evidence="9">
    <location>
        <position position="245"/>
    </location>
    <ligand>
        <name>Mg(2+)</name>
        <dbReference type="ChEBI" id="CHEBI:18420"/>
    </ligand>
</feature>
<dbReference type="SUPFAM" id="SSF55957">
    <property type="entry name" value="Phosphoglucomutase, C-terminal domain"/>
    <property type="match status" value="1"/>
</dbReference>
<feature type="domain" description="Alpha-D-phosphohexomutase alpha/beta/alpha" evidence="15">
    <location>
        <begin position="258"/>
        <end position="370"/>
    </location>
</feature>
<dbReference type="InterPro" id="IPR050060">
    <property type="entry name" value="Phosphoglucosamine_mutase"/>
</dbReference>
<dbReference type="GO" id="GO:0005829">
    <property type="term" value="C:cytosol"/>
    <property type="evidence" value="ECO:0007669"/>
    <property type="project" value="TreeGrafter"/>
</dbReference>